<accession>A0A172S026</accession>
<feature type="transmembrane region" description="Helical" evidence="2">
    <location>
        <begin position="485"/>
        <end position="502"/>
    </location>
</feature>
<dbReference type="STRING" id="79604.AAY81_09450"/>
<dbReference type="RefSeq" id="WP_066664404.1">
    <property type="nucleotide sequence ID" value="NZ_FOEC01000001.1"/>
</dbReference>
<feature type="region of interest" description="Disordered" evidence="1">
    <location>
        <begin position="1"/>
        <end position="50"/>
    </location>
</feature>
<organism evidence="3 4">
    <name type="scientific">Denitrobacterium detoxificans</name>
    <dbReference type="NCBI Taxonomy" id="79604"/>
    <lineage>
        <taxon>Bacteria</taxon>
        <taxon>Bacillati</taxon>
        <taxon>Actinomycetota</taxon>
        <taxon>Coriobacteriia</taxon>
        <taxon>Eggerthellales</taxon>
        <taxon>Eggerthellaceae</taxon>
        <taxon>Denitrobacterium</taxon>
    </lineage>
</organism>
<evidence type="ECO:0008006" key="5">
    <source>
        <dbReference type="Google" id="ProtNLM"/>
    </source>
</evidence>
<feature type="transmembrane region" description="Helical" evidence="2">
    <location>
        <begin position="353"/>
        <end position="370"/>
    </location>
</feature>
<keyword evidence="2" id="KW-0812">Transmembrane</keyword>
<feature type="transmembrane region" description="Helical" evidence="2">
    <location>
        <begin position="400"/>
        <end position="420"/>
    </location>
</feature>
<feature type="transmembrane region" description="Helical" evidence="2">
    <location>
        <begin position="221"/>
        <end position="243"/>
    </location>
</feature>
<dbReference type="EMBL" id="FOEC01000001">
    <property type="protein sequence ID" value="SEO38950.1"/>
    <property type="molecule type" value="Genomic_DNA"/>
</dbReference>
<feature type="transmembrane region" description="Helical" evidence="2">
    <location>
        <begin position="171"/>
        <end position="192"/>
    </location>
</feature>
<feature type="transmembrane region" description="Helical" evidence="2">
    <location>
        <begin position="277"/>
        <end position="296"/>
    </location>
</feature>
<keyword evidence="4" id="KW-1185">Reference proteome</keyword>
<name>A0A172S026_9ACTN</name>
<feature type="transmembrane region" description="Helical" evidence="2">
    <location>
        <begin position="453"/>
        <end position="473"/>
    </location>
</feature>
<dbReference type="KEGG" id="ddt:AAY81_09450"/>
<evidence type="ECO:0000256" key="1">
    <source>
        <dbReference type="SAM" id="MobiDB-lite"/>
    </source>
</evidence>
<feature type="transmembrane region" description="Helical" evidence="2">
    <location>
        <begin position="249"/>
        <end position="270"/>
    </location>
</feature>
<keyword evidence="2" id="KW-1133">Transmembrane helix</keyword>
<dbReference type="Proteomes" id="UP000182975">
    <property type="component" value="Unassembled WGS sequence"/>
</dbReference>
<evidence type="ECO:0000313" key="4">
    <source>
        <dbReference type="Proteomes" id="UP000182975"/>
    </source>
</evidence>
<feature type="transmembrane region" description="Helical" evidence="2">
    <location>
        <begin position="542"/>
        <end position="562"/>
    </location>
</feature>
<evidence type="ECO:0000313" key="3">
    <source>
        <dbReference type="EMBL" id="SEO38950.1"/>
    </source>
</evidence>
<proteinExistence type="predicted"/>
<feature type="transmembrane region" description="Helical" evidence="2">
    <location>
        <begin position="308"/>
        <end position="332"/>
    </location>
</feature>
<keyword evidence="2" id="KW-0472">Membrane</keyword>
<protein>
    <recommendedName>
        <fullName evidence="5">DUF2339 domain-containing protein</fullName>
    </recommendedName>
</protein>
<feature type="transmembrane region" description="Helical" evidence="2">
    <location>
        <begin position="116"/>
        <end position="138"/>
    </location>
</feature>
<gene>
    <name evidence="3" type="ORF">SAMN02910314_00087</name>
</gene>
<feature type="transmembrane region" description="Helical" evidence="2">
    <location>
        <begin position="144"/>
        <end position="164"/>
    </location>
</feature>
<feature type="transmembrane region" description="Helical" evidence="2">
    <location>
        <begin position="509"/>
        <end position="530"/>
    </location>
</feature>
<evidence type="ECO:0000256" key="2">
    <source>
        <dbReference type="SAM" id="Phobius"/>
    </source>
</evidence>
<reference evidence="4" key="1">
    <citation type="submission" date="2016-10" db="EMBL/GenBank/DDBJ databases">
        <authorList>
            <person name="Varghese N."/>
        </authorList>
    </citation>
    <scope>NUCLEOTIDE SEQUENCE [LARGE SCALE GENOMIC DNA]</scope>
    <source>
        <strain evidence="4">DSM 21843</strain>
    </source>
</reference>
<dbReference type="AlphaFoldDB" id="A0A172S026"/>
<sequence>MHSTKGPSPEPPISLQQQGVSSYPAGAVAPMPQPQTHAASAPVPPQAAAPAYGAPAQAHVASAPVPPAPMPFAPSAGQYAPAAAAPAPASFAPAPTMAPPAPSAGAEEVLGRNVTAILASVLVFAGLLLLGVTMIPLFDDVMKVAFMFTLSGVLAVAGSLLAIFKRNPFSSALMGCGMGSLFISIFATHVYFGMLSELPAYALLLLWMAVCMVLIWKTDSLLLAITLQVGLALSVCAACGSNFSGEKVALLVGYQAIASVIVVGGNMLFYRKMFRTSLFIAVCLSLMVSSALWLEYGSGIDGWAIDGVQGWVAVSFIVQFLTTLALCALLVASIWKQAKGLDAHARRSELTTWRLQIVAGALLLAYAVRIDIYDALRDGSHVAAFGSAGYVDAAFLRVDAMAMCATVLTLFLIVVALVVFGRCASGAHAASDAQASLAGECAGMPLFECAWRIVNPALYVLFVILALFVASFANDLLWATGVPPLGFLWVAALCAMGLRWAAGLRGFDVVALSLLAMDALYMAFIGFPRFLPAFPCPPPLRWAWSTPLACVLRLACSCAPWVQVRRVSCPTRLRARSWLCRACASARRGLAGAIRRASAAWYARLCVSS</sequence>
<feature type="transmembrane region" description="Helical" evidence="2">
    <location>
        <begin position="198"/>
        <end position="216"/>
    </location>
</feature>